<comment type="caution">
    <text evidence="2">The sequence shown here is derived from an EMBL/GenBank/DDBJ whole genome shotgun (WGS) entry which is preliminary data.</text>
</comment>
<evidence type="ECO:0000313" key="3">
    <source>
        <dbReference type="Proteomes" id="UP000618943"/>
    </source>
</evidence>
<keyword evidence="3" id="KW-1185">Reference proteome</keyword>
<organism evidence="2 3">
    <name type="scientific">Viridibacillus soli</name>
    <dbReference type="NCBI Taxonomy" id="2798301"/>
    <lineage>
        <taxon>Bacteria</taxon>
        <taxon>Bacillati</taxon>
        <taxon>Bacillota</taxon>
        <taxon>Bacilli</taxon>
        <taxon>Bacillales</taxon>
        <taxon>Caryophanaceae</taxon>
        <taxon>Viridibacillus</taxon>
    </lineage>
</organism>
<proteinExistence type="predicted"/>
<evidence type="ECO:0000313" key="2">
    <source>
        <dbReference type="EMBL" id="MBK3493823.1"/>
    </source>
</evidence>
<sequence length="244" mass="27496">MNNIKDEIQKITVPKEVHERTKLGAKKASVEQPQKRFRRGSIAVASAAVLGLGIMYSPIGEAMVDRFFEVTQFEKSKNNEEPSIGYQVTNAGSSQSKVYTSFTQVKENYNISIPLPEIMALEEPSAEEVEYIIGTNENNQFANLNYRIATTDRTYRVFATNSPEAKITFSAKTIDGTAIEKELLIDDTSVQLMKSNNQDGYLIYLNNNEWQLVISCFDRESNIEGVSDVTEEEIIDLVQSVNNW</sequence>
<evidence type="ECO:0000256" key="1">
    <source>
        <dbReference type="SAM" id="Phobius"/>
    </source>
</evidence>
<name>A0ABS1H333_9BACL</name>
<dbReference type="Proteomes" id="UP000618943">
    <property type="component" value="Unassembled WGS sequence"/>
</dbReference>
<feature type="transmembrane region" description="Helical" evidence="1">
    <location>
        <begin position="42"/>
        <end position="59"/>
    </location>
</feature>
<accession>A0ABS1H333</accession>
<reference evidence="2 3" key="1">
    <citation type="submission" date="2020-12" db="EMBL/GenBank/DDBJ databases">
        <title>YIM B01967 draft genome.</title>
        <authorList>
            <person name="Yan X."/>
        </authorList>
    </citation>
    <scope>NUCLEOTIDE SEQUENCE [LARGE SCALE GENOMIC DNA]</scope>
    <source>
        <strain evidence="2 3">YIM B01967</strain>
    </source>
</reference>
<keyword evidence="1" id="KW-1133">Transmembrane helix</keyword>
<dbReference type="RefSeq" id="WP_200747846.1">
    <property type="nucleotide sequence ID" value="NZ_JAEOAH010000003.1"/>
</dbReference>
<dbReference type="EMBL" id="JAEOAH010000003">
    <property type="protein sequence ID" value="MBK3493823.1"/>
    <property type="molecule type" value="Genomic_DNA"/>
</dbReference>
<evidence type="ECO:0008006" key="4">
    <source>
        <dbReference type="Google" id="ProtNLM"/>
    </source>
</evidence>
<protein>
    <recommendedName>
        <fullName evidence="4">DUF4367 domain-containing protein</fullName>
    </recommendedName>
</protein>
<keyword evidence="1" id="KW-0812">Transmembrane</keyword>
<gene>
    <name evidence="2" type="ORF">JFL43_02900</name>
</gene>
<keyword evidence="1" id="KW-0472">Membrane</keyword>